<gene>
    <name evidence="2" type="ORF">ILUMI_03648</name>
</gene>
<name>A0A8K0GK97_IGNLU</name>
<dbReference type="OrthoDB" id="6782161at2759"/>
<reference evidence="2" key="1">
    <citation type="submission" date="2019-08" db="EMBL/GenBank/DDBJ databases">
        <title>The genome of the North American firefly Photinus pyralis.</title>
        <authorList>
            <consortium name="Photinus pyralis genome working group"/>
            <person name="Fallon T.R."/>
            <person name="Sander Lower S.E."/>
            <person name="Weng J.-K."/>
        </authorList>
    </citation>
    <scope>NUCLEOTIDE SEQUENCE</scope>
    <source>
        <strain evidence="2">TRF0915ILg1</strain>
        <tissue evidence="2">Whole body</tissue>
    </source>
</reference>
<dbReference type="Proteomes" id="UP000801492">
    <property type="component" value="Unassembled WGS sequence"/>
</dbReference>
<sequence>MGDLPPERVQPTRPFVTCGVDYAGPVLIKYKTANPNHSESQRPRNPDSRSLIGEPLTTFSEHDVTEIQINLSSLTTDPHQVAGQLEVTKSIRGRGDGSPG</sequence>
<dbReference type="AlphaFoldDB" id="A0A8K0GK97"/>
<proteinExistence type="predicted"/>
<dbReference type="EMBL" id="VTPC01001264">
    <property type="protein sequence ID" value="KAF2902536.1"/>
    <property type="molecule type" value="Genomic_DNA"/>
</dbReference>
<evidence type="ECO:0000313" key="3">
    <source>
        <dbReference type="Proteomes" id="UP000801492"/>
    </source>
</evidence>
<evidence type="ECO:0000256" key="1">
    <source>
        <dbReference type="SAM" id="MobiDB-lite"/>
    </source>
</evidence>
<evidence type="ECO:0000313" key="2">
    <source>
        <dbReference type="EMBL" id="KAF2902536.1"/>
    </source>
</evidence>
<accession>A0A8K0GK97</accession>
<feature type="region of interest" description="Disordered" evidence="1">
    <location>
        <begin position="31"/>
        <end position="55"/>
    </location>
</feature>
<protein>
    <submittedName>
        <fullName evidence="2">Uncharacterized protein</fullName>
    </submittedName>
</protein>
<comment type="caution">
    <text evidence="2">The sequence shown here is derived from an EMBL/GenBank/DDBJ whole genome shotgun (WGS) entry which is preliminary data.</text>
</comment>
<keyword evidence="3" id="KW-1185">Reference proteome</keyword>
<organism evidence="2 3">
    <name type="scientific">Ignelater luminosus</name>
    <name type="common">Cucubano</name>
    <name type="synonym">Pyrophorus luminosus</name>
    <dbReference type="NCBI Taxonomy" id="2038154"/>
    <lineage>
        <taxon>Eukaryota</taxon>
        <taxon>Metazoa</taxon>
        <taxon>Ecdysozoa</taxon>
        <taxon>Arthropoda</taxon>
        <taxon>Hexapoda</taxon>
        <taxon>Insecta</taxon>
        <taxon>Pterygota</taxon>
        <taxon>Neoptera</taxon>
        <taxon>Endopterygota</taxon>
        <taxon>Coleoptera</taxon>
        <taxon>Polyphaga</taxon>
        <taxon>Elateriformia</taxon>
        <taxon>Elateroidea</taxon>
        <taxon>Elateridae</taxon>
        <taxon>Agrypninae</taxon>
        <taxon>Pyrophorini</taxon>
        <taxon>Ignelater</taxon>
    </lineage>
</organism>